<evidence type="ECO:0000313" key="3">
    <source>
        <dbReference type="Proteomes" id="UP000596977"/>
    </source>
</evidence>
<evidence type="ECO:0008006" key="4">
    <source>
        <dbReference type="Google" id="ProtNLM"/>
    </source>
</evidence>
<dbReference type="EMBL" id="BMKB01000004">
    <property type="protein sequence ID" value="GGA56144.1"/>
    <property type="molecule type" value="Genomic_DNA"/>
</dbReference>
<evidence type="ECO:0000313" key="2">
    <source>
        <dbReference type="EMBL" id="GGA56144.1"/>
    </source>
</evidence>
<evidence type="ECO:0000256" key="1">
    <source>
        <dbReference type="SAM" id="SignalP"/>
    </source>
</evidence>
<dbReference type="AlphaFoldDB" id="A0A916VZT8"/>
<dbReference type="Proteomes" id="UP000596977">
    <property type="component" value="Unassembled WGS sequence"/>
</dbReference>
<gene>
    <name evidence="2" type="ORF">GCM10011499_27850</name>
</gene>
<keyword evidence="3" id="KW-1185">Reference proteome</keyword>
<feature type="chain" id="PRO_5036972816" description="Lipoprotein" evidence="1">
    <location>
        <begin position="23"/>
        <end position="191"/>
    </location>
</feature>
<protein>
    <recommendedName>
        <fullName evidence="4">Lipoprotein</fullName>
    </recommendedName>
</protein>
<sequence>MGNETMIAHISKLAAVSAFALALSGCTMGSFLGGDQEVRLAGVSASQAQIDQAAASAMPAIATECPPIRIRSGAGSYRVFANNRSSDPQALRYQGVIDDVSRNCVVSSGQITVQMGAAGRVILGPSGSPSNISVPLRFAVERDGVAVYSQRFDVQVAAQQAGANEFVHTLEGIAIPYVGGESITIWVGFDS</sequence>
<keyword evidence="1" id="KW-0732">Signal</keyword>
<proteinExistence type="predicted"/>
<name>A0A916VZT8_9HYPH</name>
<reference evidence="2 3" key="1">
    <citation type="journal article" date="2014" name="Int. J. Syst. Evol. Microbiol.">
        <title>Complete genome sequence of Corynebacterium casei LMG S-19264T (=DSM 44701T), isolated from a smear-ripened cheese.</title>
        <authorList>
            <consortium name="US DOE Joint Genome Institute (JGI-PGF)"/>
            <person name="Walter F."/>
            <person name="Albersmeier A."/>
            <person name="Kalinowski J."/>
            <person name="Ruckert C."/>
        </authorList>
    </citation>
    <scope>NUCLEOTIDE SEQUENCE [LARGE SCALE GENOMIC DNA]</scope>
    <source>
        <strain evidence="2 3">CGMCC 1.15896</strain>
    </source>
</reference>
<accession>A0A916VZT8</accession>
<comment type="caution">
    <text evidence="2">The sequence shown here is derived from an EMBL/GenBank/DDBJ whole genome shotgun (WGS) entry which is preliminary data.</text>
</comment>
<organism evidence="2 3">
    <name type="scientific">Pelagibacterium lentulum</name>
    <dbReference type="NCBI Taxonomy" id="2029865"/>
    <lineage>
        <taxon>Bacteria</taxon>
        <taxon>Pseudomonadati</taxon>
        <taxon>Pseudomonadota</taxon>
        <taxon>Alphaproteobacteria</taxon>
        <taxon>Hyphomicrobiales</taxon>
        <taxon>Devosiaceae</taxon>
        <taxon>Pelagibacterium</taxon>
    </lineage>
</organism>
<feature type="signal peptide" evidence="1">
    <location>
        <begin position="1"/>
        <end position="22"/>
    </location>
</feature>